<evidence type="ECO:0000256" key="2">
    <source>
        <dbReference type="RuleBase" id="RU362097"/>
    </source>
</evidence>
<proteinExistence type="inferred from homology"/>
<reference evidence="3 4" key="1">
    <citation type="submission" date="2020-04" db="EMBL/GenBank/DDBJ databases">
        <authorList>
            <person name="De Canck E."/>
        </authorList>
    </citation>
    <scope>NUCLEOTIDE SEQUENCE [LARGE SCALE GENOMIC DNA]</scope>
    <source>
        <strain evidence="3 4">LMG 3415</strain>
    </source>
</reference>
<sequence length="478" mass="52035">MRKMRAVSFLCKPLGVALLLALGGCGGLLRTDYEPPAASVPASWTHARPASDAGAAAWLAEGGAWWRNFDDPVLNGLVEAALARNNDLAAAAIRVRRAQYQAGLADDQLMPQFGGDANVSRVRNLYGDRTITRANSAELTLSYQVDLWGKLARQRDAAQWEALATEQDRQSAALSLVGTTATLYWQTAFINQRIASSEESIAYARRTQDLVRAQYAAGGASALELAEAEQTVASQQAAHALLVQQRVEYINALTILFDGPPDRITADPARLPSSALPEARAGVPAELLGRRPDLRAAELRLRESLANVDATRASFYPPVTLTGALGTSSPTLSDVLKNPIGTLGAGLTLPFLQWNQMQLNIKISKTDYEERVVTFRQALYQAMADVENALSNRTQLSVRAQQLDLSLRAAREAERLYEVRYRAGAVPLRDWLDAQEKRRVAEVARDENMLNRLVNQVTVYQALGGDDVVAVDGDGLRG</sequence>
<evidence type="ECO:0000313" key="4">
    <source>
        <dbReference type="Proteomes" id="UP000507140"/>
    </source>
</evidence>
<dbReference type="PROSITE" id="PS51257">
    <property type="entry name" value="PROKAR_LIPOPROTEIN"/>
    <property type="match status" value="1"/>
</dbReference>
<gene>
    <name evidence="3" type="primary">tdeA</name>
    <name evidence="3" type="ORF">LMG3415_02613</name>
</gene>
<dbReference type="SUPFAM" id="SSF56954">
    <property type="entry name" value="Outer membrane efflux proteins (OEP)"/>
    <property type="match status" value="1"/>
</dbReference>
<organism evidence="3 4">
    <name type="scientific">Achromobacter mucicolens</name>
    <dbReference type="NCBI Taxonomy" id="1389922"/>
    <lineage>
        <taxon>Bacteria</taxon>
        <taxon>Pseudomonadati</taxon>
        <taxon>Pseudomonadota</taxon>
        <taxon>Betaproteobacteria</taxon>
        <taxon>Burkholderiales</taxon>
        <taxon>Alcaligenaceae</taxon>
        <taxon>Achromobacter</taxon>
    </lineage>
</organism>
<dbReference type="Pfam" id="PF02321">
    <property type="entry name" value="OEP"/>
    <property type="match status" value="2"/>
</dbReference>
<evidence type="ECO:0000313" key="3">
    <source>
        <dbReference type="EMBL" id="CAB3864656.1"/>
    </source>
</evidence>
<accession>A0ABM8LD87</accession>
<keyword evidence="2" id="KW-0472">Membrane</keyword>
<keyword evidence="4" id="KW-1185">Reference proteome</keyword>
<dbReference type="InterPro" id="IPR003423">
    <property type="entry name" value="OMP_efflux"/>
</dbReference>
<keyword evidence="2" id="KW-0564">Palmitate</keyword>
<keyword evidence="2" id="KW-0449">Lipoprotein</keyword>
<protein>
    <submittedName>
        <fullName evidence="3">Toxin and drug export protein A</fullName>
    </submittedName>
</protein>
<comment type="similarity">
    <text evidence="1 2">Belongs to the outer membrane factor (OMF) (TC 1.B.17) family.</text>
</comment>
<evidence type="ECO:0000256" key="1">
    <source>
        <dbReference type="ARBA" id="ARBA00007613"/>
    </source>
</evidence>
<dbReference type="Gene3D" id="1.20.1600.10">
    <property type="entry name" value="Outer membrane efflux proteins (OEP)"/>
    <property type="match status" value="1"/>
</dbReference>
<dbReference type="NCBIfam" id="TIGR01845">
    <property type="entry name" value="outer_NodT"/>
    <property type="match status" value="1"/>
</dbReference>
<comment type="subcellular location">
    <subcellularLocation>
        <location evidence="2">Cell membrane</location>
        <topology evidence="2">Lipid-anchor</topology>
    </subcellularLocation>
</comment>
<dbReference type="EMBL" id="CADIKR010000003">
    <property type="protein sequence ID" value="CAB3864656.1"/>
    <property type="molecule type" value="Genomic_DNA"/>
</dbReference>
<comment type="caution">
    <text evidence="3">The sequence shown here is derived from an EMBL/GenBank/DDBJ whole genome shotgun (WGS) entry which is preliminary data.</text>
</comment>
<dbReference type="PANTHER" id="PTHR30203:SF32">
    <property type="entry name" value="CATION EFFLUX SYSTEM PROTEIN CUSC"/>
    <property type="match status" value="1"/>
</dbReference>
<dbReference type="PANTHER" id="PTHR30203">
    <property type="entry name" value="OUTER MEMBRANE CATION EFFLUX PROTEIN"/>
    <property type="match status" value="1"/>
</dbReference>
<keyword evidence="2" id="KW-0812">Transmembrane</keyword>
<keyword evidence="2" id="KW-1134">Transmembrane beta strand</keyword>
<dbReference type="InterPro" id="IPR010131">
    <property type="entry name" value="MdtP/NodT-like"/>
</dbReference>
<dbReference type="Gene3D" id="2.20.200.10">
    <property type="entry name" value="Outer membrane efflux proteins (OEP)"/>
    <property type="match status" value="1"/>
</dbReference>
<dbReference type="Proteomes" id="UP000507140">
    <property type="component" value="Unassembled WGS sequence"/>
</dbReference>
<name>A0ABM8LD87_9BURK</name>